<feature type="signal peptide" evidence="1">
    <location>
        <begin position="1"/>
        <end position="20"/>
    </location>
</feature>
<dbReference type="PANTHER" id="PTHR30024:SF42">
    <property type="entry name" value="ALIPHATIC SULFONATES-BINDING PROTEIN-RELATED"/>
    <property type="match status" value="1"/>
</dbReference>
<keyword evidence="1" id="KW-0732">Signal</keyword>
<evidence type="ECO:0000313" key="4">
    <source>
        <dbReference type="Proteomes" id="UP000446866"/>
    </source>
</evidence>
<proteinExistence type="predicted"/>
<sequence length="355" mass="38858">MKKKILSVILCLAMICSALALTACGSDEGEKIGEAEEVVTLKVGMIGKDIKTACIIIAEELGYFDEAGIDVQFEKINSLPDGLTAVSMDKLDILPFGSIPSCSFISQGTDVVIFGGTISEGSEGIVKGDEKYTELSQFEGKKFGCFRMETGHMIMKGLLREAGVNAEFIYLDSSQSIVEAVNKGEVDIGMVNSGYGYVAEQTGAHIGFQVGDFESDFPCCRQTTSRTAIETKRDALVRFEMAALRGYATFLNDKETSIEALVKYSGQDAAYVEAIMYGTDAYKNAMKVSLDPNKKKVADFYEVMKANGDIDANTQYDINDYIDTSIYEDALKYLIAEGENKDIYETLLEEFEANN</sequence>
<evidence type="ECO:0000256" key="1">
    <source>
        <dbReference type="SAM" id="SignalP"/>
    </source>
</evidence>
<dbReference type="RefSeq" id="WP_160200645.1">
    <property type="nucleotide sequence ID" value="NZ_QXWK01000001.1"/>
</dbReference>
<accession>A0A845QGA7</accession>
<dbReference type="Gene3D" id="3.40.190.10">
    <property type="entry name" value="Periplasmic binding protein-like II"/>
    <property type="match status" value="2"/>
</dbReference>
<dbReference type="SUPFAM" id="SSF53850">
    <property type="entry name" value="Periplasmic binding protein-like II"/>
    <property type="match status" value="1"/>
</dbReference>
<feature type="domain" description="SsuA/THI5-like" evidence="2">
    <location>
        <begin position="53"/>
        <end position="254"/>
    </location>
</feature>
<organism evidence="3 4">
    <name type="scientific">Anaerotruncus colihominis</name>
    <dbReference type="NCBI Taxonomy" id="169435"/>
    <lineage>
        <taxon>Bacteria</taxon>
        <taxon>Bacillati</taxon>
        <taxon>Bacillota</taxon>
        <taxon>Clostridia</taxon>
        <taxon>Eubacteriales</taxon>
        <taxon>Oscillospiraceae</taxon>
        <taxon>Anaerotruncus</taxon>
    </lineage>
</organism>
<dbReference type="Proteomes" id="UP000446866">
    <property type="component" value="Unassembled WGS sequence"/>
</dbReference>
<protein>
    <recommendedName>
        <fullName evidence="2">SsuA/THI5-like domain-containing protein</fullName>
    </recommendedName>
</protein>
<evidence type="ECO:0000259" key="2">
    <source>
        <dbReference type="Pfam" id="PF09084"/>
    </source>
</evidence>
<reference evidence="3 4" key="1">
    <citation type="submission" date="2018-08" db="EMBL/GenBank/DDBJ databases">
        <title>Murine metabolic-syndrome-specific gut microbial biobank.</title>
        <authorList>
            <person name="Liu C."/>
        </authorList>
    </citation>
    <scope>NUCLEOTIDE SEQUENCE [LARGE SCALE GENOMIC DNA]</scope>
    <source>
        <strain evidence="3 4">28</strain>
    </source>
</reference>
<dbReference type="EMBL" id="QXWK01000001">
    <property type="protein sequence ID" value="NBH60354.1"/>
    <property type="molecule type" value="Genomic_DNA"/>
</dbReference>
<dbReference type="PANTHER" id="PTHR30024">
    <property type="entry name" value="ALIPHATIC SULFONATES-BINDING PROTEIN-RELATED"/>
    <property type="match status" value="1"/>
</dbReference>
<comment type="caution">
    <text evidence="3">The sequence shown here is derived from an EMBL/GenBank/DDBJ whole genome shotgun (WGS) entry which is preliminary data.</text>
</comment>
<dbReference type="PROSITE" id="PS51257">
    <property type="entry name" value="PROKAR_LIPOPROTEIN"/>
    <property type="match status" value="1"/>
</dbReference>
<keyword evidence="4" id="KW-1185">Reference proteome</keyword>
<dbReference type="Pfam" id="PF09084">
    <property type="entry name" value="NMT1"/>
    <property type="match status" value="1"/>
</dbReference>
<dbReference type="AlphaFoldDB" id="A0A845QGA7"/>
<evidence type="ECO:0000313" key="3">
    <source>
        <dbReference type="EMBL" id="NBH60354.1"/>
    </source>
</evidence>
<feature type="chain" id="PRO_5039608568" description="SsuA/THI5-like domain-containing protein" evidence="1">
    <location>
        <begin position="21"/>
        <end position="355"/>
    </location>
</feature>
<dbReference type="InterPro" id="IPR015168">
    <property type="entry name" value="SsuA/THI5"/>
</dbReference>
<gene>
    <name evidence="3" type="ORF">D0435_01520</name>
</gene>
<name>A0A845QGA7_9FIRM</name>